<dbReference type="PANTHER" id="PTHR36932">
    <property type="entry name" value="CAPSULAR POLYSACCHARIDE BIOSYNTHESIS PROTEIN"/>
    <property type="match status" value="1"/>
</dbReference>
<dbReference type="Proteomes" id="UP000036700">
    <property type="component" value="Chromosome"/>
</dbReference>
<protein>
    <recommendedName>
        <fullName evidence="3">AMP-dependent synthetase/ligase domain-containing protein</fullName>
    </recommendedName>
</protein>
<keyword evidence="2" id="KW-1185">Reference proteome</keyword>
<dbReference type="PATRIC" id="fig|445709.3.peg.1368"/>
<gene>
    <name evidence="1" type="ORF">ABW99_06375</name>
</gene>
<name>A0A0G3EPH8_9BURK</name>
<dbReference type="InterPro" id="IPR042099">
    <property type="entry name" value="ANL_N_sf"/>
</dbReference>
<proteinExistence type="predicted"/>
<reference evidence="2" key="1">
    <citation type="submission" date="2015-06" db="EMBL/GenBank/DDBJ databases">
        <authorList>
            <person name="Lim Y.L."/>
            <person name="Ee R."/>
            <person name="Yong D."/>
            <person name="How K.Y."/>
            <person name="Yin W.F."/>
            <person name="Chan K.G."/>
        </authorList>
    </citation>
    <scope>NUCLEOTIDE SEQUENCE [LARGE SCALE GENOMIC DNA]</scope>
    <source>
        <strain evidence="2">DSM 25325</strain>
    </source>
</reference>
<sequence>MFVYGWDGWMECYATAQRYAFAYALAAGMAASPQSGFAIAQVAANQATHMTYALTETFRSPQFRFHQFPVTSPLPHIVGGLNAAQPIVLQGYPSMLGLLAQEAAAGRLTIAPRLSIGIGEPLYPSTRERLSRAFPAAPVQNWWGCSETSGLAMSCGAGAGMHLSDDTLIVELVDEKGAPIAPGQTAAKIFVTNLFNRLTPLIRYELSDQPTLLDEPCPCGSAHRRVADLQGRHEENFAYGDDRGERIIVHPKVFTSVLFSEAGILDYQVWQTARGAEIDFLPGEAPGDAVDLSAVGERVVHALAALGVPSPEAVLRPRPELDRRHGGKLVRHVPLDHPTARRHIESS</sequence>
<dbReference type="PANTHER" id="PTHR36932:SF1">
    <property type="entry name" value="CAPSULAR POLYSACCHARIDE BIOSYNTHESIS PROTEIN"/>
    <property type="match status" value="1"/>
</dbReference>
<dbReference type="SUPFAM" id="SSF56801">
    <property type="entry name" value="Acetyl-CoA synthetase-like"/>
    <property type="match status" value="1"/>
</dbReference>
<evidence type="ECO:0000313" key="2">
    <source>
        <dbReference type="Proteomes" id="UP000036700"/>
    </source>
</evidence>
<dbReference type="AlphaFoldDB" id="A0A0G3EPH8"/>
<organism evidence="1 2">
    <name type="scientific">Pandoraea thiooxydans</name>
    <dbReference type="NCBI Taxonomy" id="445709"/>
    <lineage>
        <taxon>Bacteria</taxon>
        <taxon>Pseudomonadati</taxon>
        <taxon>Pseudomonadota</taxon>
        <taxon>Betaproteobacteria</taxon>
        <taxon>Burkholderiales</taxon>
        <taxon>Burkholderiaceae</taxon>
        <taxon>Pandoraea</taxon>
    </lineage>
</organism>
<evidence type="ECO:0008006" key="3">
    <source>
        <dbReference type="Google" id="ProtNLM"/>
    </source>
</evidence>
<accession>A0A0G3EPH8</accession>
<dbReference type="EMBL" id="CP011568">
    <property type="protein sequence ID" value="AKJ67899.1"/>
    <property type="molecule type" value="Genomic_DNA"/>
</dbReference>
<evidence type="ECO:0000313" key="1">
    <source>
        <dbReference type="EMBL" id="AKJ67899.1"/>
    </source>
</evidence>
<dbReference type="InterPro" id="IPR053158">
    <property type="entry name" value="CapK_Type1_Caps_Biosynth"/>
</dbReference>
<dbReference type="STRING" id="445709.ABW99_06375"/>
<dbReference type="Gene3D" id="3.40.50.12780">
    <property type="entry name" value="N-terminal domain of ligase-like"/>
    <property type="match status" value="1"/>
</dbReference>
<dbReference type="KEGG" id="ptx:ABW99_06375"/>